<dbReference type="CDD" id="cd13580">
    <property type="entry name" value="PBP2_AlgQ_like_1"/>
    <property type="match status" value="1"/>
</dbReference>
<dbReference type="InterPro" id="IPR050490">
    <property type="entry name" value="Bact_solute-bd_prot1"/>
</dbReference>
<dbReference type="AlphaFoldDB" id="A0A926KYA0"/>
<dbReference type="EMBL" id="JACVVD010000020">
    <property type="protein sequence ID" value="MBD0384473.1"/>
    <property type="molecule type" value="Genomic_DNA"/>
</dbReference>
<dbReference type="PANTHER" id="PTHR43649">
    <property type="entry name" value="ARABINOSE-BINDING PROTEIN-RELATED"/>
    <property type="match status" value="1"/>
</dbReference>
<evidence type="ECO:0000256" key="1">
    <source>
        <dbReference type="ARBA" id="ARBA00022475"/>
    </source>
</evidence>
<keyword evidence="4" id="KW-0564">Palmitate</keyword>
<keyword evidence="1" id="KW-1003">Cell membrane</keyword>
<dbReference type="Pfam" id="PF01547">
    <property type="entry name" value="SBP_bac_1"/>
    <property type="match status" value="1"/>
</dbReference>
<evidence type="ECO:0000256" key="4">
    <source>
        <dbReference type="ARBA" id="ARBA00023139"/>
    </source>
</evidence>
<proteinExistence type="predicted"/>
<dbReference type="InterPro" id="IPR006059">
    <property type="entry name" value="SBP"/>
</dbReference>
<dbReference type="Proteomes" id="UP000650466">
    <property type="component" value="Unassembled WGS sequence"/>
</dbReference>
<dbReference type="Gene3D" id="3.40.190.10">
    <property type="entry name" value="Periplasmic binding protein-like II"/>
    <property type="match status" value="2"/>
</dbReference>
<evidence type="ECO:0000256" key="5">
    <source>
        <dbReference type="ARBA" id="ARBA00023288"/>
    </source>
</evidence>
<evidence type="ECO:0000313" key="7">
    <source>
        <dbReference type="Proteomes" id="UP000650466"/>
    </source>
</evidence>
<evidence type="ECO:0000313" key="6">
    <source>
        <dbReference type="EMBL" id="MBD0384473.1"/>
    </source>
</evidence>
<keyword evidence="3" id="KW-0472">Membrane</keyword>
<evidence type="ECO:0000256" key="2">
    <source>
        <dbReference type="ARBA" id="ARBA00022729"/>
    </source>
</evidence>
<protein>
    <submittedName>
        <fullName evidence="6">Extracellular solute-binding protein</fullName>
    </submittedName>
</protein>
<keyword evidence="7" id="KW-1185">Reference proteome</keyword>
<keyword evidence="5" id="KW-0449">Lipoprotein</keyword>
<name>A0A926KYA0_9BACL</name>
<organism evidence="6 7">
    <name type="scientific">Paenibacillus sedimenti</name>
    <dbReference type="NCBI Taxonomy" id="2770274"/>
    <lineage>
        <taxon>Bacteria</taxon>
        <taxon>Bacillati</taxon>
        <taxon>Bacillota</taxon>
        <taxon>Bacilli</taxon>
        <taxon>Bacillales</taxon>
        <taxon>Paenibacillaceae</taxon>
        <taxon>Paenibacillus</taxon>
    </lineage>
</organism>
<dbReference type="PANTHER" id="PTHR43649:SF33">
    <property type="entry name" value="POLYGALACTURONAN_RHAMNOGALACTURONAN-BINDING PROTEIN YTCQ"/>
    <property type="match status" value="1"/>
</dbReference>
<sequence>MEKIWVKIWIVTVLTICSGCMETNSGENTGNNSSLTQETVHYDAKLGKYIPPVTMYTVGSINPDMKFKNGENLEKNVHTKWVEERLGIRIRYLWTIPDSNGAYANKLRIELAKGNMPDIVTTRDRDVIQELIDSGQFMETGDLFDNYASPVWKSAMQEDPSVWDFFMRNGKKYAIPILDYQYTTDPILWIRQDWLDKLHLTVPRTIEELESVMEAFTYKDPDGNGRNDTFGLTIGLRNGPSTWMADSSWVFGAFGTIPKQWNRAEDGNLTYGSVEPGARDALQLLKRWIQKGYVSKESEWYNETKAADLFIAGKAGIIAGPYWMSGWPLSDLLKNDTKAVIKAIPVPSGPKGFVGRRGTLPVNGAVLINKKMKDPEIFFKYQNYLFDYYATSTGEFASGLAQDYDWTVVDGVPSMDQALIPGGAIRVASYTLTFDGARIPSKVMAAIPKEIAPVLFSPGEASKKEAFTGPPTPTMKTKWELLQKLEQQTFQKIIFNNAPESDFDIFVSKWFAFGGGKIYQEVNDWYRGQRAK</sequence>
<dbReference type="SUPFAM" id="SSF53850">
    <property type="entry name" value="Periplasmic binding protein-like II"/>
    <property type="match status" value="1"/>
</dbReference>
<reference evidence="6" key="1">
    <citation type="submission" date="2020-09" db="EMBL/GenBank/DDBJ databases">
        <title>Draft Genome Sequence of Paenibacillus sp. WST5.</title>
        <authorList>
            <person name="Bao Z."/>
        </authorList>
    </citation>
    <scope>NUCLEOTIDE SEQUENCE</scope>
    <source>
        <strain evidence="6">WST5</strain>
    </source>
</reference>
<accession>A0A926KYA0</accession>
<dbReference type="RefSeq" id="WP_188178251.1">
    <property type="nucleotide sequence ID" value="NZ_JACVVD010000020.1"/>
</dbReference>
<comment type="caution">
    <text evidence="6">The sequence shown here is derived from an EMBL/GenBank/DDBJ whole genome shotgun (WGS) entry which is preliminary data.</text>
</comment>
<keyword evidence="2" id="KW-0732">Signal</keyword>
<evidence type="ECO:0000256" key="3">
    <source>
        <dbReference type="ARBA" id="ARBA00023136"/>
    </source>
</evidence>
<gene>
    <name evidence="6" type="ORF">ICC18_31000</name>
</gene>